<dbReference type="RefSeq" id="WP_175278278.1">
    <property type="nucleotide sequence ID" value="NZ_CP054836.1"/>
</dbReference>
<evidence type="ECO:0000256" key="7">
    <source>
        <dbReference type="ARBA" id="ARBA00044505"/>
    </source>
</evidence>
<organism evidence="9 10">
    <name type="scientific">Oricola thermophila</name>
    <dbReference type="NCBI Taxonomy" id="2742145"/>
    <lineage>
        <taxon>Bacteria</taxon>
        <taxon>Pseudomonadati</taxon>
        <taxon>Pseudomonadota</taxon>
        <taxon>Alphaproteobacteria</taxon>
        <taxon>Hyphomicrobiales</taxon>
        <taxon>Ahrensiaceae</taxon>
        <taxon>Oricola</taxon>
    </lineage>
</organism>
<gene>
    <name evidence="9" type="ORF">HTY61_18990</name>
</gene>
<evidence type="ECO:0000256" key="1">
    <source>
        <dbReference type="ARBA" id="ARBA00004459"/>
    </source>
</evidence>
<feature type="chain" id="PRO_5027089372" description="Outer membrane lipoprotein" evidence="8">
    <location>
        <begin position="21"/>
        <end position="133"/>
    </location>
</feature>
<evidence type="ECO:0000256" key="4">
    <source>
        <dbReference type="ARBA" id="ARBA00023139"/>
    </source>
</evidence>
<dbReference type="InterPro" id="IPR049857">
    <property type="entry name" value="Omp10-like"/>
</dbReference>
<keyword evidence="4" id="KW-0564">Palmitate</keyword>
<keyword evidence="2 8" id="KW-0732">Signal</keyword>
<keyword evidence="5" id="KW-0998">Cell outer membrane</keyword>
<evidence type="ECO:0000313" key="9">
    <source>
        <dbReference type="EMBL" id="QKV20387.1"/>
    </source>
</evidence>
<dbReference type="AlphaFoldDB" id="A0A6N1VN67"/>
<dbReference type="Pfam" id="PF26368">
    <property type="entry name" value="OMP10"/>
    <property type="match status" value="1"/>
</dbReference>
<dbReference type="PROSITE" id="PS51257">
    <property type="entry name" value="PROKAR_LIPOPROTEIN"/>
    <property type="match status" value="1"/>
</dbReference>
<evidence type="ECO:0000256" key="2">
    <source>
        <dbReference type="ARBA" id="ARBA00022729"/>
    </source>
</evidence>
<name>A0A6N1VN67_9HYPH</name>
<comment type="similarity">
    <text evidence="7">Belongs to the rhizobiaceae omp10 lipoprotein family.</text>
</comment>
<keyword evidence="3" id="KW-0472">Membrane</keyword>
<keyword evidence="10" id="KW-1185">Reference proteome</keyword>
<evidence type="ECO:0000256" key="6">
    <source>
        <dbReference type="ARBA" id="ARBA00023288"/>
    </source>
</evidence>
<dbReference type="Proteomes" id="UP000509367">
    <property type="component" value="Chromosome"/>
</dbReference>
<dbReference type="KEGG" id="orm:HTY61_18990"/>
<comment type="subcellular location">
    <subcellularLocation>
        <location evidence="1">Cell outer membrane</location>
        <topology evidence="1">Lipid-anchor</topology>
    </subcellularLocation>
</comment>
<proteinExistence type="inferred from homology"/>
<evidence type="ECO:0000256" key="3">
    <source>
        <dbReference type="ARBA" id="ARBA00023136"/>
    </source>
</evidence>
<keyword evidence="6" id="KW-0449">Lipoprotein</keyword>
<protein>
    <recommendedName>
        <fullName evidence="11">Outer membrane lipoprotein</fullName>
    </recommendedName>
</protein>
<reference evidence="9 10" key="1">
    <citation type="submission" date="2020-06" db="EMBL/GenBank/DDBJ databases">
        <title>Oricola thermophila sp. nov. isolated from a tidal sediments.</title>
        <authorList>
            <person name="Kwon K.K."/>
            <person name="Yang S.-H."/>
            <person name="Park M.-J."/>
        </authorList>
    </citation>
    <scope>NUCLEOTIDE SEQUENCE [LARGE SCALE GENOMIC DNA]</scope>
    <source>
        <strain evidence="9 10">MEBiC13590</strain>
    </source>
</reference>
<accession>A0A6N1VN67</accession>
<feature type="signal peptide" evidence="8">
    <location>
        <begin position="1"/>
        <end position="20"/>
    </location>
</feature>
<dbReference type="EMBL" id="CP054836">
    <property type="protein sequence ID" value="QKV20387.1"/>
    <property type="molecule type" value="Genomic_DNA"/>
</dbReference>
<sequence length="133" mass="13850">MNSRLLAKSTALAGSLLALATLGGCVMDGPPPGYGYGQATRGGGVEGNWSDTGGVATSSFNSGVFVTVANDTGNRLAEGSYRYIDDRNIEIIFTSLVRQQQVRANCLVINPGQMNCTNDAGSQFTLVRRGAIG</sequence>
<evidence type="ECO:0008006" key="11">
    <source>
        <dbReference type="Google" id="ProtNLM"/>
    </source>
</evidence>
<evidence type="ECO:0000256" key="5">
    <source>
        <dbReference type="ARBA" id="ARBA00023237"/>
    </source>
</evidence>
<evidence type="ECO:0000313" key="10">
    <source>
        <dbReference type="Proteomes" id="UP000509367"/>
    </source>
</evidence>
<evidence type="ECO:0000256" key="8">
    <source>
        <dbReference type="SAM" id="SignalP"/>
    </source>
</evidence>